<dbReference type="AlphaFoldDB" id="A0A7I8V795"/>
<accession>A0A7I8V795</accession>
<dbReference type="InterPro" id="IPR002167">
    <property type="entry name" value="GDC-like"/>
</dbReference>
<dbReference type="PROSITE" id="PS50920">
    <property type="entry name" value="SOLCAR"/>
    <property type="match status" value="3"/>
</dbReference>
<feature type="repeat" description="Solcar" evidence="9">
    <location>
        <begin position="10"/>
        <end position="96"/>
    </location>
</feature>
<dbReference type="PANTHER" id="PTHR24089">
    <property type="entry name" value="SOLUTE CARRIER FAMILY 25"/>
    <property type="match status" value="1"/>
</dbReference>
<keyword evidence="6" id="KW-0999">Mitochondrion inner membrane</keyword>
<dbReference type="OrthoDB" id="270584at2759"/>
<dbReference type="InterPro" id="IPR002067">
    <property type="entry name" value="MCP"/>
</dbReference>
<feature type="repeat" description="Solcar" evidence="9">
    <location>
        <begin position="199"/>
        <end position="289"/>
    </location>
</feature>
<dbReference type="PRINTS" id="PR00926">
    <property type="entry name" value="MITOCARRIER"/>
</dbReference>
<comment type="similarity">
    <text evidence="2 10">Belongs to the mitochondrial carrier (TC 2.A.29) family.</text>
</comment>
<dbReference type="InterPro" id="IPR018108">
    <property type="entry name" value="MCP_transmembrane"/>
</dbReference>
<evidence type="ECO:0000256" key="3">
    <source>
        <dbReference type="ARBA" id="ARBA00022448"/>
    </source>
</evidence>
<comment type="subcellular location">
    <subcellularLocation>
        <location evidence="1">Mitochondrion inner membrane</location>
        <topology evidence="1">Multi-pass membrane protein</topology>
    </subcellularLocation>
</comment>
<evidence type="ECO:0000256" key="2">
    <source>
        <dbReference type="ARBA" id="ARBA00006375"/>
    </source>
</evidence>
<evidence type="ECO:0000313" key="11">
    <source>
        <dbReference type="EMBL" id="CAD5111630.1"/>
    </source>
</evidence>
<dbReference type="Proteomes" id="UP000549394">
    <property type="component" value="Unassembled WGS sequence"/>
</dbReference>
<dbReference type="GO" id="GO:0055085">
    <property type="term" value="P:transmembrane transport"/>
    <property type="evidence" value="ECO:0007669"/>
    <property type="project" value="InterPro"/>
</dbReference>
<evidence type="ECO:0000256" key="6">
    <source>
        <dbReference type="ARBA" id="ARBA00022792"/>
    </source>
</evidence>
<dbReference type="InterPro" id="IPR023395">
    <property type="entry name" value="MCP_dom_sf"/>
</dbReference>
<organism evidence="11 12">
    <name type="scientific">Dimorphilus gyrociliatus</name>
    <dbReference type="NCBI Taxonomy" id="2664684"/>
    <lineage>
        <taxon>Eukaryota</taxon>
        <taxon>Metazoa</taxon>
        <taxon>Spiralia</taxon>
        <taxon>Lophotrochozoa</taxon>
        <taxon>Annelida</taxon>
        <taxon>Polychaeta</taxon>
        <taxon>Polychaeta incertae sedis</taxon>
        <taxon>Dinophilidae</taxon>
        <taxon>Dimorphilus</taxon>
    </lineage>
</organism>
<evidence type="ECO:0000256" key="4">
    <source>
        <dbReference type="ARBA" id="ARBA00022692"/>
    </source>
</evidence>
<sequence>MDDKNVSASRQVITSLAAGAFAGAVAKTTIAPLDRCKINFQVRQWRYTFTGAFKFLVQTYKKEGFTSLWRGNTATLARIIPSAAIQYASHEQWRNLLVLFTGSNSIRELPSHWRFVAGSLAGVTASTCTYPLDLARARMAVTPKDRYANIFQVFMNILREEGVSSLYRGYSASVLGVIPYAGVSFGTYESLKWFHQDPLTPLHRLGFGALAGLLGQTSSYPLDIARRRMQTSEALGGNQHYKTILTTFVYVYRTEGLRRGLYKGLSMNWIKGPIGVGISFTIFDTVQYILRWAWPLE</sequence>
<comment type="caution">
    <text evidence="11">The sequence shown here is derived from an EMBL/GenBank/DDBJ whole genome shotgun (WGS) entry which is preliminary data.</text>
</comment>
<dbReference type="Pfam" id="PF00153">
    <property type="entry name" value="Mito_carr"/>
    <property type="match status" value="3"/>
</dbReference>
<keyword evidence="7" id="KW-0496">Mitochondrion</keyword>
<evidence type="ECO:0000256" key="1">
    <source>
        <dbReference type="ARBA" id="ARBA00004448"/>
    </source>
</evidence>
<protein>
    <submittedName>
        <fullName evidence="11">DgyrCDS923</fullName>
    </submittedName>
</protein>
<evidence type="ECO:0000256" key="8">
    <source>
        <dbReference type="ARBA" id="ARBA00023136"/>
    </source>
</evidence>
<dbReference type="EMBL" id="CAJFCJ010000002">
    <property type="protein sequence ID" value="CAD5111630.1"/>
    <property type="molecule type" value="Genomic_DNA"/>
</dbReference>
<feature type="repeat" description="Solcar" evidence="9">
    <location>
        <begin position="109"/>
        <end position="194"/>
    </location>
</feature>
<keyword evidence="3 10" id="KW-0813">Transport</keyword>
<evidence type="ECO:0000313" key="12">
    <source>
        <dbReference type="Proteomes" id="UP000549394"/>
    </source>
</evidence>
<evidence type="ECO:0000256" key="5">
    <source>
        <dbReference type="ARBA" id="ARBA00022737"/>
    </source>
</evidence>
<keyword evidence="8 9" id="KW-0472">Membrane</keyword>
<gene>
    <name evidence="11" type="ORF">DGYR_LOCUS893</name>
</gene>
<dbReference type="PRINTS" id="PR00928">
    <property type="entry name" value="GRAVESDC"/>
</dbReference>
<dbReference type="SUPFAM" id="SSF103506">
    <property type="entry name" value="Mitochondrial carrier"/>
    <property type="match status" value="1"/>
</dbReference>
<reference evidence="11 12" key="1">
    <citation type="submission" date="2020-08" db="EMBL/GenBank/DDBJ databases">
        <authorList>
            <person name="Hejnol A."/>
        </authorList>
    </citation>
    <scope>NUCLEOTIDE SEQUENCE [LARGE SCALE GENOMIC DNA]</scope>
</reference>
<dbReference type="Gene3D" id="1.50.40.10">
    <property type="entry name" value="Mitochondrial carrier domain"/>
    <property type="match status" value="1"/>
</dbReference>
<evidence type="ECO:0000256" key="10">
    <source>
        <dbReference type="RuleBase" id="RU000488"/>
    </source>
</evidence>
<dbReference type="GO" id="GO:0005743">
    <property type="term" value="C:mitochondrial inner membrane"/>
    <property type="evidence" value="ECO:0007669"/>
    <property type="project" value="UniProtKB-SubCell"/>
</dbReference>
<evidence type="ECO:0000256" key="7">
    <source>
        <dbReference type="ARBA" id="ARBA00023128"/>
    </source>
</evidence>
<keyword evidence="5" id="KW-0677">Repeat</keyword>
<proteinExistence type="inferred from homology"/>
<keyword evidence="12" id="KW-1185">Reference proteome</keyword>
<keyword evidence="4 9" id="KW-0812">Transmembrane</keyword>
<name>A0A7I8V795_9ANNE</name>
<evidence type="ECO:0000256" key="9">
    <source>
        <dbReference type="PROSITE-ProRule" id="PRU00282"/>
    </source>
</evidence>